<dbReference type="EMBL" id="JACGXA010000001">
    <property type="protein sequence ID" value="MBA8803201.1"/>
    <property type="molecule type" value="Genomic_DNA"/>
</dbReference>
<organism evidence="3 4">
    <name type="scientific">Nocardioides ginsengisegetis</name>
    <dbReference type="NCBI Taxonomy" id="661491"/>
    <lineage>
        <taxon>Bacteria</taxon>
        <taxon>Bacillati</taxon>
        <taxon>Actinomycetota</taxon>
        <taxon>Actinomycetes</taxon>
        <taxon>Propionibacteriales</taxon>
        <taxon>Nocardioidaceae</taxon>
        <taxon>Nocardioides</taxon>
    </lineage>
</organism>
<evidence type="ECO:0000256" key="2">
    <source>
        <dbReference type="PROSITE-ProRule" id="PRU00252"/>
    </source>
</evidence>
<gene>
    <name evidence="3" type="ORF">FB382_001492</name>
</gene>
<keyword evidence="4" id="KW-1185">Reference proteome</keyword>
<dbReference type="AlphaFoldDB" id="A0A7W3P999"/>
<dbReference type="CDD" id="cd04496">
    <property type="entry name" value="SSB_OBF"/>
    <property type="match status" value="1"/>
</dbReference>
<sequence>MSIPTQMSLAGFIATAPALHFSKTGNPRFHARVGCEHYRKEVDGTFTKLDPTFHDLVIFNDTALSAYERFRKGDSFLASGYVHEYEVESDDTTLIRDEFVARRIGHDTQRTRYEVRRRDVAPTGATLATPPPAVGV</sequence>
<evidence type="ECO:0000313" key="3">
    <source>
        <dbReference type="EMBL" id="MBA8803201.1"/>
    </source>
</evidence>
<dbReference type="Proteomes" id="UP000580910">
    <property type="component" value="Unassembled WGS sequence"/>
</dbReference>
<proteinExistence type="predicted"/>
<dbReference type="Gene3D" id="2.40.50.140">
    <property type="entry name" value="Nucleic acid-binding proteins"/>
    <property type="match status" value="1"/>
</dbReference>
<evidence type="ECO:0000313" key="4">
    <source>
        <dbReference type="Proteomes" id="UP000580910"/>
    </source>
</evidence>
<keyword evidence="1 2" id="KW-0238">DNA-binding</keyword>
<accession>A0A7W3P999</accession>
<evidence type="ECO:0000256" key="1">
    <source>
        <dbReference type="ARBA" id="ARBA00023125"/>
    </source>
</evidence>
<protein>
    <submittedName>
        <fullName evidence="3">Single-stranded DNA-binding protein</fullName>
    </submittedName>
</protein>
<dbReference type="SUPFAM" id="SSF50249">
    <property type="entry name" value="Nucleic acid-binding proteins"/>
    <property type="match status" value="1"/>
</dbReference>
<dbReference type="PROSITE" id="PS50935">
    <property type="entry name" value="SSB"/>
    <property type="match status" value="1"/>
</dbReference>
<reference evidence="3 4" key="1">
    <citation type="submission" date="2020-07" db="EMBL/GenBank/DDBJ databases">
        <title>Sequencing the genomes of 1000 actinobacteria strains.</title>
        <authorList>
            <person name="Klenk H.-P."/>
        </authorList>
    </citation>
    <scope>NUCLEOTIDE SEQUENCE [LARGE SCALE GENOMIC DNA]</scope>
    <source>
        <strain evidence="3 4">DSM 21349</strain>
    </source>
</reference>
<dbReference type="RefSeq" id="WP_182538042.1">
    <property type="nucleotide sequence ID" value="NZ_JACGXA010000001.1"/>
</dbReference>
<dbReference type="GO" id="GO:0003697">
    <property type="term" value="F:single-stranded DNA binding"/>
    <property type="evidence" value="ECO:0007669"/>
    <property type="project" value="InterPro"/>
</dbReference>
<comment type="caution">
    <text evidence="3">The sequence shown here is derived from an EMBL/GenBank/DDBJ whole genome shotgun (WGS) entry which is preliminary data.</text>
</comment>
<name>A0A7W3P999_9ACTN</name>
<dbReference type="Pfam" id="PF00436">
    <property type="entry name" value="SSB"/>
    <property type="match status" value="1"/>
</dbReference>
<dbReference type="InterPro" id="IPR012340">
    <property type="entry name" value="NA-bd_OB-fold"/>
</dbReference>
<dbReference type="InterPro" id="IPR000424">
    <property type="entry name" value="Primosome_PriB/ssb"/>
</dbReference>